<dbReference type="GO" id="GO:0008233">
    <property type="term" value="F:peptidase activity"/>
    <property type="evidence" value="ECO:0007669"/>
    <property type="project" value="UniProtKB-KW"/>
</dbReference>
<accession>A0A9X1ISJ4</accession>
<keyword evidence="6" id="KW-0378">Hydrolase</keyword>
<comment type="caution">
    <text evidence="6">The sequence shown here is derived from an EMBL/GenBank/DDBJ whole genome shotgun (WGS) entry which is preliminary data.</text>
</comment>
<feature type="compositionally biased region" description="Basic and acidic residues" evidence="3">
    <location>
        <begin position="1"/>
        <end position="10"/>
    </location>
</feature>
<protein>
    <submittedName>
        <fullName evidence="6">Protease modulator HflK</fullName>
    </submittedName>
</protein>
<dbReference type="InterPro" id="IPR001107">
    <property type="entry name" value="Band_7"/>
</dbReference>
<organism evidence="6 7">
    <name type="scientific">Sphingobium nicotianae</name>
    <dbReference type="NCBI Taxonomy" id="2782607"/>
    <lineage>
        <taxon>Bacteria</taxon>
        <taxon>Pseudomonadati</taxon>
        <taxon>Pseudomonadota</taxon>
        <taxon>Alphaproteobacteria</taxon>
        <taxon>Sphingomonadales</taxon>
        <taxon>Sphingomonadaceae</taxon>
        <taxon>Sphingobium</taxon>
    </lineage>
</organism>
<sequence length="368" mass="39619">MDTDMTERTGRPLAMSEGGPWGGKDEDQSGGKGGDGPRNPWTPPPRDDAGGRGPRGPSAIDELLRRARESFGGGMPNGPTARSLWPYAVGAVVVIWLALTSFHSIGAKQQGVVSFLGSYSRILTPGVSMTLPAPLETVQVIDVQEIRTLDLGSAGDESQRLMLTEDQNIIDLGYSVRWNISNPKLYAFQIADPDKTIEDVAESAMRAVIATVSLTDAMGSGRGAIETQVQQRMQEILDGYHAGIRIQGVAVKQADPPDAVNDAFKEVTAAQQTAETYINQSRTYAQQLEAQSLGETAAFDKVYEQYKLAPEVTRRRMYYETMETVLAGINKTIVEPGGVTPYLPLPAVRPPTRPSTSVEAVPAQGGGR</sequence>
<proteinExistence type="inferred from homology"/>
<dbReference type="GO" id="GO:0006508">
    <property type="term" value="P:proteolysis"/>
    <property type="evidence" value="ECO:0007669"/>
    <property type="project" value="UniProtKB-KW"/>
</dbReference>
<keyword evidence="4" id="KW-0812">Transmembrane</keyword>
<feature type="region of interest" description="Disordered" evidence="3">
    <location>
        <begin position="346"/>
        <end position="368"/>
    </location>
</feature>
<keyword evidence="4" id="KW-0472">Membrane</keyword>
<keyword evidence="6" id="KW-0645">Protease</keyword>
<feature type="transmembrane region" description="Helical" evidence="4">
    <location>
        <begin position="84"/>
        <end position="102"/>
    </location>
</feature>
<gene>
    <name evidence="6" type="ORF">KK488_16455</name>
</gene>
<dbReference type="PANTHER" id="PTHR10264">
    <property type="entry name" value="BAND 7 PROTEIN-RELATED"/>
    <property type="match status" value="1"/>
</dbReference>
<comment type="similarity">
    <text evidence="2">Belongs to the band 7/mec-2 family. HflK subfamily.</text>
</comment>
<dbReference type="InterPro" id="IPR043202">
    <property type="entry name" value="Band-7_stomatin-like"/>
</dbReference>
<evidence type="ECO:0000313" key="6">
    <source>
        <dbReference type="EMBL" id="MBT2188548.1"/>
    </source>
</evidence>
<evidence type="ECO:0000256" key="1">
    <source>
        <dbReference type="ARBA" id="ARBA00004167"/>
    </source>
</evidence>
<keyword evidence="4" id="KW-1133">Transmembrane helix</keyword>
<dbReference type="Gene3D" id="3.30.479.30">
    <property type="entry name" value="Band 7 domain"/>
    <property type="match status" value="1"/>
</dbReference>
<keyword evidence="7" id="KW-1185">Reference proteome</keyword>
<reference evidence="6" key="1">
    <citation type="submission" date="2021-05" db="EMBL/GenBank/DDBJ databases">
        <title>Genome of Sphingobium sp. strain.</title>
        <authorList>
            <person name="Fan R."/>
        </authorList>
    </citation>
    <scope>NUCLEOTIDE SEQUENCE</scope>
    <source>
        <strain evidence="6">H33</strain>
    </source>
</reference>
<dbReference type="GO" id="GO:0005886">
    <property type="term" value="C:plasma membrane"/>
    <property type="evidence" value="ECO:0007669"/>
    <property type="project" value="InterPro"/>
</dbReference>
<dbReference type="Pfam" id="PF01145">
    <property type="entry name" value="Band_7"/>
    <property type="match status" value="1"/>
</dbReference>
<dbReference type="InterPro" id="IPR036013">
    <property type="entry name" value="Band_7/SPFH_dom_sf"/>
</dbReference>
<evidence type="ECO:0000256" key="3">
    <source>
        <dbReference type="SAM" id="MobiDB-lite"/>
    </source>
</evidence>
<dbReference type="SMART" id="SM00244">
    <property type="entry name" value="PHB"/>
    <property type="match status" value="1"/>
</dbReference>
<dbReference type="PANTHER" id="PTHR10264:SF19">
    <property type="entry name" value="AT06885P-RELATED"/>
    <property type="match status" value="1"/>
</dbReference>
<dbReference type="CDD" id="cd03404">
    <property type="entry name" value="SPFH_HflK"/>
    <property type="match status" value="1"/>
</dbReference>
<dbReference type="AlphaFoldDB" id="A0A9X1ISJ4"/>
<evidence type="ECO:0000259" key="5">
    <source>
        <dbReference type="SMART" id="SM00244"/>
    </source>
</evidence>
<evidence type="ECO:0000313" key="7">
    <source>
        <dbReference type="Proteomes" id="UP001138757"/>
    </source>
</evidence>
<evidence type="ECO:0000256" key="2">
    <source>
        <dbReference type="ARBA" id="ARBA00006971"/>
    </source>
</evidence>
<comment type="subcellular location">
    <subcellularLocation>
        <location evidence="1">Membrane</location>
        <topology evidence="1">Single-pass membrane protein</topology>
    </subcellularLocation>
</comment>
<feature type="region of interest" description="Disordered" evidence="3">
    <location>
        <begin position="1"/>
        <end position="59"/>
    </location>
</feature>
<dbReference type="InterPro" id="IPR010201">
    <property type="entry name" value="HflK"/>
</dbReference>
<evidence type="ECO:0000256" key="4">
    <source>
        <dbReference type="SAM" id="Phobius"/>
    </source>
</evidence>
<name>A0A9X1ISJ4_9SPHN</name>
<dbReference type="EMBL" id="JAHGAW010000011">
    <property type="protein sequence ID" value="MBT2188548.1"/>
    <property type="molecule type" value="Genomic_DNA"/>
</dbReference>
<dbReference type="Proteomes" id="UP001138757">
    <property type="component" value="Unassembled WGS sequence"/>
</dbReference>
<dbReference type="SUPFAM" id="SSF117892">
    <property type="entry name" value="Band 7/SPFH domain"/>
    <property type="match status" value="1"/>
</dbReference>
<feature type="domain" description="Band 7" evidence="5">
    <location>
        <begin position="100"/>
        <end position="268"/>
    </location>
</feature>